<evidence type="ECO:0000256" key="1">
    <source>
        <dbReference type="SAM" id="MobiDB-lite"/>
    </source>
</evidence>
<name>A0A0M2K982_9MYCO</name>
<dbReference type="OrthoDB" id="4722727at2"/>
<accession>A0A0M2K982</accession>
<keyword evidence="3" id="KW-1185">Reference proteome</keyword>
<proteinExistence type="predicted"/>
<dbReference type="EMBL" id="LAUZ02000007">
    <property type="protein sequence ID" value="KKF03829.1"/>
    <property type="molecule type" value="Genomic_DNA"/>
</dbReference>
<organism evidence="2 3">
    <name type="scientific">Mycolicibacterium obuense</name>
    <dbReference type="NCBI Taxonomy" id="1807"/>
    <lineage>
        <taxon>Bacteria</taxon>
        <taxon>Bacillati</taxon>
        <taxon>Actinomycetota</taxon>
        <taxon>Actinomycetes</taxon>
        <taxon>Mycobacteriales</taxon>
        <taxon>Mycobacteriaceae</taxon>
        <taxon>Mycolicibacterium</taxon>
    </lineage>
</organism>
<reference evidence="2 3" key="1">
    <citation type="journal article" date="2015" name="Genome Announc.">
        <title>Draft Genome Sequence of Mycobacterium obuense Strain UC1, Isolated from Patient Sputum.</title>
        <authorList>
            <person name="Greninger A.L."/>
            <person name="Cunningham G."/>
            <person name="Hsu E.D."/>
            <person name="Yu J.M."/>
            <person name="Chiu C.Y."/>
            <person name="Miller S."/>
        </authorList>
    </citation>
    <scope>NUCLEOTIDE SEQUENCE [LARGE SCALE GENOMIC DNA]</scope>
    <source>
        <strain evidence="2 3">UC1</strain>
    </source>
</reference>
<evidence type="ECO:0000313" key="2">
    <source>
        <dbReference type="EMBL" id="KKF03829.1"/>
    </source>
</evidence>
<gene>
    <name evidence="2" type="ORF">WN67_00915</name>
</gene>
<dbReference type="AlphaFoldDB" id="A0A0M2K982"/>
<feature type="region of interest" description="Disordered" evidence="1">
    <location>
        <begin position="76"/>
        <end position="105"/>
    </location>
</feature>
<feature type="compositionally biased region" description="Low complexity" evidence="1">
    <location>
        <begin position="81"/>
        <end position="95"/>
    </location>
</feature>
<comment type="caution">
    <text evidence="2">The sequence shown here is derived from an EMBL/GenBank/DDBJ whole genome shotgun (WGS) entry which is preliminary data.</text>
</comment>
<evidence type="ECO:0000313" key="3">
    <source>
        <dbReference type="Proteomes" id="UP000034150"/>
    </source>
</evidence>
<dbReference type="Proteomes" id="UP000034150">
    <property type="component" value="Unassembled WGS sequence"/>
</dbReference>
<dbReference type="PATRIC" id="fig|1807.13.peg.992"/>
<protein>
    <submittedName>
        <fullName evidence="2">Uncharacterized protein</fullName>
    </submittedName>
</protein>
<dbReference type="RefSeq" id="WP_046361182.1">
    <property type="nucleotide sequence ID" value="NZ_LAUZ02000007.1"/>
</dbReference>
<sequence>MKTAKLAVRQQEALELVKQGRVQYGHEFPNMARRGHTTYPVFLIDGNAAYNQQGRTFASLEERGLLVIRHDLVPREPKPATTRTSRTLTGETTITIPAHDAPVDPGWRTAVELATSTDSAED</sequence>